<sequence>MISDANQKKAIIAETSDWSYFFGMFSPQPSTSFYLSADVLRSRSVGGAVLHGVIDTPAPPARVVADWERETRTQTLLEPGDVEQMPLARTRFRWPAFDDCLRAMQAWTQSIGLQDVLAASDIALMACRGARYHHDGEQYGSAAFCNLFVSDDKGLDVHFPHTGQRIPLTRGVAMLFDTCQPHAVIRRGASGYTASDFPEDEDLSQWFLTCELPIEDARVAQALGVTFDVDPATAAQLADEQVWVDGVRAVVCPESGQWRRAV</sequence>
<proteinExistence type="predicted"/>
<keyword evidence="2" id="KW-1185">Reference proteome</keyword>
<evidence type="ECO:0000313" key="1">
    <source>
        <dbReference type="EMBL" id="CAB3709395.1"/>
    </source>
</evidence>
<gene>
    <name evidence="1" type="ORF">LMG3441_03030</name>
</gene>
<dbReference type="AlphaFoldDB" id="A0A6S7AA58"/>
<dbReference type="EMBL" id="CADIJQ010000004">
    <property type="protein sequence ID" value="CAB3709395.1"/>
    <property type="molecule type" value="Genomic_DNA"/>
</dbReference>
<accession>A0A6S7AA58</accession>
<reference evidence="1 2" key="1">
    <citation type="submission" date="2020-04" db="EMBL/GenBank/DDBJ databases">
        <authorList>
            <person name="De Canck E."/>
        </authorList>
    </citation>
    <scope>NUCLEOTIDE SEQUENCE [LARGE SCALE GENOMIC DNA]</scope>
    <source>
        <strain evidence="1 2">LMG 3441</strain>
    </source>
</reference>
<name>A0A6S7AA58_9BURK</name>
<evidence type="ECO:0000313" key="2">
    <source>
        <dbReference type="Proteomes" id="UP000494269"/>
    </source>
</evidence>
<protein>
    <recommendedName>
        <fullName evidence="3">Aspartyl/asparaginy/proline hydroxylase domain-containing protein</fullName>
    </recommendedName>
</protein>
<dbReference type="Proteomes" id="UP000494269">
    <property type="component" value="Unassembled WGS sequence"/>
</dbReference>
<organism evidence="1 2">
    <name type="scientific">Achromobacter kerstersii</name>
    <dbReference type="NCBI Taxonomy" id="1353890"/>
    <lineage>
        <taxon>Bacteria</taxon>
        <taxon>Pseudomonadati</taxon>
        <taxon>Pseudomonadota</taxon>
        <taxon>Betaproteobacteria</taxon>
        <taxon>Burkholderiales</taxon>
        <taxon>Alcaligenaceae</taxon>
        <taxon>Achromobacter</taxon>
    </lineage>
</organism>
<evidence type="ECO:0008006" key="3">
    <source>
        <dbReference type="Google" id="ProtNLM"/>
    </source>
</evidence>